<dbReference type="Pfam" id="PF01979">
    <property type="entry name" value="Amidohydro_1"/>
    <property type="match status" value="1"/>
</dbReference>
<dbReference type="InterPro" id="IPR023512">
    <property type="entry name" value="Deaminase_MtaD/DadD"/>
</dbReference>
<organism evidence="6 7">
    <name type="scientific">Candidatus Methanodesulfokora washburnensis</name>
    <dbReference type="NCBI Taxonomy" id="2478471"/>
    <lineage>
        <taxon>Archaea</taxon>
        <taxon>Thermoproteota</taxon>
        <taxon>Candidatus Korarchaeia</taxon>
        <taxon>Candidatus Korarchaeia incertae sedis</taxon>
        <taxon>Candidatus Methanodesulfokora</taxon>
    </lineage>
</organism>
<comment type="cofactor">
    <cofactor evidence="4">
        <name>Zn(2+)</name>
        <dbReference type="ChEBI" id="CHEBI:29105"/>
    </cofactor>
    <text evidence="4">Binds 1 zinc ion per subunit.</text>
</comment>
<feature type="binding site" evidence="4">
    <location>
        <position position="212"/>
    </location>
    <ligand>
        <name>Zn(2+)</name>
        <dbReference type="ChEBI" id="CHEBI:29105"/>
    </ligand>
</feature>
<keyword evidence="3 4" id="KW-0862">Zinc</keyword>
<dbReference type="InterPro" id="IPR050287">
    <property type="entry name" value="MTA/SAH_deaminase"/>
</dbReference>
<dbReference type="EMBL" id="RCOS01000113">
    <property type="protein sequence ID" value="RSN73553.1"/>
    <property type="molecule type" value="Genomic_DNA"/>
</dbReference>
<feature type="domain" description="Amidohydrolase-related" evidence="5">
    <location>
        <begin position="55"/>
        <end position="402"/>
    </location>
</feature>
<keyword evidence="1 4" id="KW-0479">Metal-binding</keyword>
<sequence>MESILVRNLSIVITQDGRRRILKDADIYVEDGIILEVGTVKRSADIVLDGRGKAALPGLINTHTHIPMNLFRGVADDMKLFEWLNEKIWPMERKLTPDHVEKGSLLGMLEALRTGTTTIFDMYFFEERIAEAAERIGIRALLSSSIIDGETPETKNWREALNVAENFVKKWKGKSKRIIPSFGPHAPYTVGPEAMEATAEAASRYNVPVHIHLSEDSREVEQIKHTYGVGPIEYAEIHRVLDLKTIAAHVVWPSDEEIEILRRKKVLVSHNPVSNMKTAAGVAPIPKMLSHGVLIGLGTDGAASNNILDMPETMKLTALIHKAVNRDPTLIKAQDVIDMATINPAKAMNLEIGSIEVGKRADIVIIDLKKPWWRPIHSPISHLVYSFRSTDVTHVIVDGRLVIEEGHLKTMDENEIMENAEKAAMDLLERAGVRSFLSE</sequence>
<dbReference type="Proteomes" id="UP000277582">
    <property type="component" value="Unassembled WGS sequence"/>
</dbReference>
<dbReference type="PANTHER" id="PTHR43794">
    <property type="entry name" value="AMINOHYDROLASE SSNA-RELATED"/>
    <property type="match status" value="1"/>
</dbReference>
<dbReference type="GO" id="GO:0090614">
    <property type="term" value="F:5'-methylthioadenosine deaminase activity"/>
    <property type="evidence" value="ECO:0007669"/>
    <property type="project" value="UniProtKB-UniRule"/>
</dbReference>
<evidence type="ECO:0000259" key="5">
    <source>
        <dbReference type="Pfam" id="PF01979"/>
    </source>
</evidence>
<dbReference type="Gene3D" id="3.20.20.140">
    <property type="entry name" value="Metal-dependent hydrolases"/>
    <property type="match status" value="1"/>
</dbReference>
<comment type="caution">
    <text evidence="4">Lacks conserved residue(s) required for the propagation of feature annotation.</text>
</comment>
<feature type="binding site" evidence="4">
    <location>
        <position position="215"/>
    </location>
    <ligand>
        <name>substrate</name>
    </ligand>
</feature>
<comment type="caution">
    <text evidence="6">The sequence shown here is derived from an EMBL/GenBank/DDBJ whole genome shotgun (WGS) entry which is preliminary data.</text>
</comment>
<evidence type="ECO:0000313" key="6">
    <source>
        <dbReference type="EMBL" id="RSN73553.1"/>
    </source>
</evidence>
<keyword evidence="2 4" id="KW-0378">Hydrolase</keyword>
<feature type="binding site" evidence="4">
    <location>
        <position position="92"/>
    </location>
    <ligand>
        <name>substrate</name>
    </ligand>
</feature>
<dbReference type="GO" id="GO:0050270">
    <property type="term" value="F:S-adenosylhomocysteine deaminase activity"/>
    <property type="evidence" value="ECO:0007669"/>
    <property type="project" value="UniProtKB-UniRule"/>
</dbReference>
<dbReference type="OrthoDB" id="372084at2157"/>
<evidence type="ECO:0000256" key="4">
    <source>
        <dbReference type="HAMAP-Rule" id="MF_01281"/>
    </source>
</evidence>
<name>A0A429GI33_9CREN</name>
<dbReference type="EC" id="3.5.4.31" evidence="4"/>
<comment type="function">
    <text evidence="4">Catalyzes the deamination of 5-methylthioadenosine and S-adenosyl-L-homocysteine into 5-methylthioinosine and S-inosyl-L-homocysteine, respectively. Is also able to deaminate adenosine.</text>
</comment>
<dbReference type="FunFam" id="3.20.20.140:FF:000014">
    <property type="entry name" value="5-methylthioadenosine/S-adenosylhomocysteine deaminase"/>
    <property type="match status" value="1"/>
</dbReference>
<comment type="similarity">
    <text evidence="4">Belongs to the metallo-dependent hydrolases superfamily. MTA/SAH deaminase family.</text>
</comment>
<comment type="catalytic activity">
    <reaction evidence="4">
        <text>S-methyl-5'-thioadenosine + H2O + H(+) = S-methyl-5'-thioinosine + NH4(+)</text>
        <dbReference type="Rhea" id="RHEA:25025"/>
        <dbReference type="ChEBI" id="CHEBI:15377"/>
        <dbReference type="ChEBI" id="CHEBI:15378"/>
        <dbReference type="ChEBI" id="CHEBI:17509"/>
        <dbReference type="ChEBI" id="CHEBI:28938"/>
        <dbReference type="ChEBI" id="CHEBI:48595"/>
        <dbReference type="EC" id="3.5.4.31"/>
    </reaction>
</comment>
<dbReference type="SUPFAM" id="SSF51556">
    <property type="entry name" value="Metallo-dependent hydrolases"/>
    <property type="match status" value="1"/>
</dbReference>
<dbReference type="RefSeq" id="WP_125671792.1">
    <property type="nucleotide sequence ID" value="NZ_RCOS01000113.1"/>
</dbReference>
<dbReference type="CDD" id="cd01298">
    <property type="entry name" value="ATZ_TRZ_like"/>
    <property type="match status" value="1"/>
</dbReference>
<dbReference type="EC" id="3.5.4.28" evidence="4"/>
<feature type="binding site" evidence="4">
    <location>
        <position position="185"/>
    </location>
    <ligand>
        <name>substrate</name>
    </ligand>
</feature>
<dbReference type="InterPro" id="IPR011059">
    <property type="entry name" value="Metal-dep_hydrolase_composite"/>
</dbReference>
<keyword evidence="7" id="KW-1185">Reference proteome</keyword>
<evidence type="ECO:0000256" key="1">
    <source>
        <dbReference type="ARBA" id="ARBA00022723"/>
    </source>
</evidence>
<dbReference type="GO" id="GO:0046872">
    <property type="term" value="F:metal ion binding"/>
    <property type="evidence" value="ECO:0007669"/>
    <property type="project" value="UniProtKB-KW"/>
</dbReference>
<evidence type="ECO:0000256" key="2">
    <source>
        <dbReference type="ARBA" id="ARBA00022801"/>
    </source>
</evidence>
<evidence type="ECO:0000313" key="7">
    <source>
        <dbReference type="Proteomes" id="UP000277582"/>
    </source>
</evidence>
<reference evidence="6 7" key="1">
    <citation type="submission" date="2018-10" db="EMBL/GenBank/DDBJ databases">
        <title>Co-occurring genomic capacity for anaerobic methane metabolism and dissimilatory sulfite reduction discovered in the Korarchaeota.</title>
        <authorList>
            <person name="Mckay L.J."/>
            <person name="Dlakic M."/>
            <person name="Fields M.W."/>
            <person name="Delmont T.O."/>
            <person name="Eren A.M."/>
            <person name="Jay Z.J."/>
            <person name="Klingelsmith K.B."/>
            <person name="Rusch D.B."/>
            <person name="Inskeep W.P."/>
        </authorList>
    </citation>
    <scope>NUCLEOTIDE SEQUENCE [LARGE SCALE GENOMIC DNA]</scope>
    <source>
        <strain evidence="6 7">MDKW</strain>
    </source>
</reference>
<feature type="binding site" evidence="4">
    <location>
        <position position="63"/>
    </location>
    <ligand>
        <name>Zn(2+)</name>
        <dbReference type="ChEBI" id="CHEBI:29105"/>
    </ligand>
</feature>
<protein>
    <recommendedName>
        <fullName evidence="4">5-methylthioadenosine/S-adenosylhomocysteine deaminase</fullName>
        <shortName evidence="4">MTA/SAH deaminase</shortName>
        <ecNumber evidence="4">3.5.4.28</ecNumber>
        <ecNumber evidence="4">3.5.4.31</ecNumber>
    </recommendedName>
</protein>
<comment type="catalytic activity">
    <reaction evidence="4">
        <text>S-adenosyl-L-homocysteine + H2O + H(+) = S-inosyl-L-homocysteine + NH4(+)</text>
        <dbReference type="Rhea" id="RHEA:20716"/>
        <dbReference type="ChEBI" id="CHEBI:15377"/>
        <dbReference type="ChEBI" id="CHEBI:15378"/>
        <dbReference type="ChEBI" id="CHEBI:28938"/>
        <dbReference type="ChEBI" id="CHEBI:57856"/>
        <dbReference type="ChEBI" id="CHEBI:57985"/>
        <dbReference type="EC" id="3.5.4.28"/>
    </reaction>
</comment>
<dbReference type="PANTHER" id="PTHR43794:SF11">
    <property type="entry name" value="AMIDOHYDROLASE-RELATED DOMAIN-CONTAINING PROTEIN"/>
    <property type="match status" value="1"/>
</dbReference>
<evidence type="ECO:0000256" key="3">
    <source>
        <dbReference type="ARBA" id="ARBA00022833"/>
    </source>
</evidence>
<dbReference type="Gene3D" id="2.30.40.10">
    <property type="entry name" value="Urease, subunit C, domain 1"/>
    <property type="match status" value="1"/>
</dbReference>
<feature type="binding site" evidence="4">
    <location>
        <position position="300"/>
    </location>
    <ligand>
        <name>Zn(2+)</name>
        <dbReference type="ChEBI" id="CHEBI:29105"/>
    </ligand>
</feature>
<dbReference type="HAMAP" id="MF_01281">
    <property type="entry name" value="MTA_SAH_deamin"/>
    <property type="match status" value="1"/>
</dbReference>
<feature type="binding site" evidence="4">
    <location>
        <position position="65"/>
    </location>
    <ligand>
        <name>Zn(2+)</name>
        <dbReference type="ChEBI" id="CHEBI:29105"/>
    </ligand>
</feature>
<accession>A0A429GI33</accession>
<feature type="binding site" evidence="4">
    <location>
        <position position="300"/>
    </location>
    <ligand>
        <name>substrate</name>
    </ligand>
</feature>
<dbReference type="InterPro" id="IPR032466">
    <property type="entry name" value="Metal_Hydrolase"/>
</dbReference>
<dbReference type="InterPro" id="IPR006680">
    <property type="entry name" value="Amidohydro-rel"/>
</dbReference>
<gene>
    <name evidence="4" type="primary">mtaD</name>
    <name evidence="6" type="ORF">D6D85_09730</name>
</gene>
<dbReference type="SUPFAM" id="SSF51338">
    <property type="entry name" value="Composite domain of metallo-dependent hydrolases"/>
    <property type="match status" value="1"/>
</dbReference>
<dbReference type="AlphaFoldDB" id="A0A429GI33"/>
<proteinExistence type="inferred from homology"/>